<dbReference type="HOGENOM" id="CLU_036584_1_1_7"/>
<protein>
    <submittedName>
        <fullName evidence="3">Anaerobic cobalt chelatase</fullName>
    </submittedName>
</protein>
<sequence>MKPGILLAAFGASNRQAHQTLRLFDEKVRQRFADVPVRWAFTSGLIRDRLAARRMKTDSVTKALQKMCFEKYTHVAVQSLHIIPGAEYDDLEAEAVQMAGGRDCSLAPPADGGVFFTAQARFEKITVGRPLLHSDADVTRAARALLASLPPERTAHDAVVFMGHGTWHAGDSRYDDLSAAVRRMDAGVFIGTMDGSHTIDHVLPLLLQEGYCRVFLQPLLSVVGRHAVRDMAGDHPESWRSRIAAAGMVCLPVLQGMVEHAAFVDIWIDHLDEAMERLLGSRG</sequence>
<reference evidence="3 4" key="1">
    <citation type="journal article" date="2011" name="J. Bacteriol.">
        <title>Complete genome sequence and updated annotation of Desulfovibrio alaskensis G20.</title>
        <authorList>
            <person name="Hauser L.J."/>
            <person name="Land M.L."/>
            <person name="Brown S.D."/>
            <person name="Larimer F."/>
            <person name="Keller K.L."/>
            <person name="Rapp-Giles B.J."/>
            <person name="Price M.N."/>
            <person name="Lin M."/>
            <person name="Bruce D.C."/>
            <person name="Detter J.C."/>
            <person name="Tapia R."/>
            <person name="Han C.S."/>
            <person name="Goodwin L.A."/>
            <person name="Cheng J.F."/>
            <person name="Pitluck S."/>
            <person name="Copeland A."/>
            <person name="Lucas S."/>
            <person name="Nolan M."/>
            <person name="Lapidus A.L."/>
            <person name="Palumbo A.V."/>
            <person name="Wall J.D."/>
        </authorList>
    </citation>
    <scope>NUCLEOTIDE SEQUENCE [LARGE SCALE GENOMIC DNA]</scope>
    <source>
        <strain evidence="4">ATCC BAA 1058 / DSM 17464 / G20</strain>
    </source>
</reference>
<dbReference type="CDD" id="cd03413">
    <property type="entry name" value="CbiK_C"/>
    <property type="match status" value="1"/>
</dbReference>
<dbReference type="SUPFAM" id="SSF53800">
    <property type="entry name" value="Chelatase"/>
    <property type="match status" value="1"/>
</dbReference>
<dbReference type="Proteomes" id="UP000002710">
    <property type="component" value="Chromosome"/>
</dbReference>
<name>Q30ZB8_OLEA2</name>
<dbReference type="InterPro" id="IPR010388">
    <property type="entry name" value="Anaerobic_Co-chelatase"/>
</dbReference>
<evidence type="ECO:0000313" key="3">
    <source>
        <dbReference type="EMBL" id="ABB38978.1"/>
    </source>
</evidence>
<accession>Q30ZB8</accession>
<proteinExistence type="predicted"/>
<evidence type="ECO:0000256" key="2">
    <source>
        <dbReference type="PIRSR" id="PIRSR033579-3"/>
    </source>
</evidence>
<gene>
    <name evidence="3" type="ordered locus">Dde_2181</name>
</gene>
<evidence type="ECO:0000256" key="1">
    <source>
        <dbReference type="PIRSR" id="PIRSR033579-1"/>
    </source>
</evidence>
<dbReference type="PIRSF" id="PIRSF033579">
    <property type="entry name" value="Anaer_Co_chel"/>
    <property type="match status" value="1"/>
</dbReference>
<keyword evidence="4" id="KW-1185">Reference proteome</keyword>
<dbReference type="RefSeq" id="WP_011368075.1">
    <property type="nucleotide sequence ID" value="NC_007519.1"/>
</dbReference>
<dbReference type="AlphaFoldDB" id="Q30ZB8"/>
<feature type="binding site" evidence="2">
    <location>
        <position position="226"/>
    </location>
    <ligand>
        <name>Co(2+)</name>
        <dbReference type="ChEBI" id="CHEBI:48828"/>
    </ligand>
</feature>
<organism evidence="3 4">
    <name type="scientific">Oleidesulfovibrio alaskensis (strain ATCC BAA-1058 / DSM 17464 / G20)</name>
    <name type="common">Desulfovibrio alaskensis</name>
    <dbReference type="NCBI Taxonomy" id="207559"/>
    <lineage>
        <taxon>Bacteria</taxon>
        <taxon>Pseudomonadati</taxon>
        <taxon>Thermodesulfobacteriota</taxon>
        <taxon>Desulfovibrionia</taxon>
        <taxon>Desulfovibrionales</taxon>
        <taxon>Desulfovibrionaceae</taxon>
        <taxon>Oleidesulfovibrio</taxon>
    </lineage>
</organism>
<dbReference type="STRING" id="207559.Dde_2181"/>
<dbReference type="Pfam" id="PF06180">
    <property type="entry name" value="CbiK"/>
    <property type="match status" value="1"/>
</dbReference>
<feature type="active site" description="Proton acceptor" evidence="1">
    <location>
        <position position="164"/>
    </location>
</feature>
<keyword evidence="2" id="KW-0479">Metal-binding</keyword>
<dbReference type="GO" id="GO:0016852">
    <property type="term" value="F:sirohydrochlorin cobaltochelatase activity"/>
    <property type="evidence" value="ECO:0007669"/>
    <property type="project" value="InterPro"/>
</dbReference>
<dbReference type="KEGG" id="dde:Dde_2181"/>
<dbReference type="Gene3D" id="3.40.50.1400">
    <property type="match status" value="2"/>
</dbReference>
<dbReference type="GO" id="GO:0019251">
    <property type="term" value="P:anaerobic cobalamin biosynthetic process"/>
    <property type="evidence" value="ECO:0007669"/>
    <property type="project" value="InterPro"/>
</dbReference>
<dbReference type="CDD" id="cd03412">
    <property type="entry name" value="CbiK_N"/>
    <property type="match status" value="1"/>
</dbReference>
<keyword evidence="2" id="KW-0170">Cobalt</keyword>
<evidence type="ECO:0000313" key="4">
    <source>
        <dbReference type="Proteomes" id="UP000002710"/>
    </source>
</evidence>
<dbReference type="EMBL" id="CP000112">
    <property type="protein sequence ID" value="ABB38978.1"/>
    <property type="molecule type" value="Genomic_DNA"/>
</dbReference>
<dbReference type="eggNOG" id="COG4822">
    <property type="taxonomic scope" value="Bacteria"/>
</dbReference>
<dbReference type="GO" id="GO:0046872">
    <property type="term" value="F:metal ion binding"/>
    <property type="evidence" value="ECO:0007669"/>
    <property type="project" value="UniProtKB-KW"/>
</dbReference>
<feature type="binding site" evidence="2">
    <location>
        <position position="164"/>
    </location>
    <ligand>
        <name>Co(2+)</name>
        <dbReference type="ChEBI" id="CHEBI:48828"/>
    </ligand>
</feature>